<evidence type="ECO:0000256" key="3">
    <source>
        <dbReference type="ARBA" id="ARBA00022729"/>
    </source>
</evidence>
<gene>
    <name evidence="8" type="primary">tolB</name>
    <name evidence="8" type="ORF">EKD02_06895</name>
    <name evidence="6" type="ORF">FP507_06985</name>
    <name evidence="7" type="ORF">GJ685_02800</name>
</gene>
<dbReference type="SUPFAM" id="SSF69304">
    <property type="entry name" value="Tricorn protease N-terminal domain"/>
    <property type="match status" value="1"/>
</dbReference>
<evidence type="ECO:0000313" key="6">
    <source>
        <dbReference type="EMBL" id="KAA6232830.1"/>
    </source>
</evidence>
<reference evidence="6 10" key="2">
    <citation type="submission" date="2019-07" db="EMBL/GenBank/DDBJ databases">
        <title>Draft genome Sequence of Chlorobium phaeovibrioides sp. strain PhvTcv-s14, from the Phylum Chlorobi.</title>
        <authorList>
            <person name="Babenko V."/>
            <person name="Boldyreva D."/>
            <person name="Kanygina A."/>
            <person name="Selezneva O."/>
            <person name="Akopiyan T."/>
            <person name="Lunina O."/>
        </authorList>
    </citation>
    <scope>NUCLEOTIDE SEQUENCE [LARGE SCALE GENOMIC DNA]</scope>
    <source>
        <strain evidence="6 10">GrTcv12</strain>
    </source>
</reference>
<reference evidence="8 9" key="1">
    <citation type="submission" date="2018-12" db="EMBL/GenBank/DDBJ databases">
        <authorList>
            <person name="Lunina O.N."/>
            <person name="Grouzdev D.S."/>
            <person name="Gorlenko V.M."/>
            <person name="Savvichev A.S."/>
        </authorList>
    </citation>
    <scope>NUCLEOTIDE SEQUENCE [LARGE SCALE GENOMIC DNA]</scope>
    <source>
        <strain evidence="8 9">BrKhr-17</strain>
    </source>
</reference>
<evidence type="ECO:0000256" key="1">
    <source>
        <dbReference type="ARBA" id="ARBA00004418"/>
    </source>
</evidence>
<evidence type="ECO:0000256" key="5">
    <source>
        <dbReference type="SAM" id="MobiDB-lite"/>
    </source>
</evidence>
<comment type="similarity">
    <text evidence="2">Belongs to the TolB family.</text>
</comment>
<dbReference type="PANTHER" id="PTHR36842">
    <property type="entry name" value="PROTEIN TOLB HOMOLOG"/>
    <property type="match status" value="1"/>
</dbReference>
<reference evidence="7 11" key="3">
    <citation type="submission" date="2019-11" db="EMBL/GenBank/DDBJ databases">
        <title>Green- and brown-colored morphotypes of Chlorobia in the stratified aquatic ecosystems of Kandalaksha Gulf (White Sea): A model for study of the accessory genome evolution.</title>
        <authorList>
            <person name="Grouzdev D.S."/>
        </authorList>
    </citation>
    <scope>NUCLEOTIDE SEQUENCE [LARGE SCALE GENOMIC DNA]</scope>
    <source>
        <strain evidence="7 11">ZM</strain>
    </source>
</reference>
<keyword evidence="11" id="KW-1185">Reference proteome</keyword>
<dbReference type="Proteomes" id="UP000327458">
    <property type="component" value="Unassembled WGS sequence"/>
</dbReference>
<dbReference type="Proteomes" id="UP000279908">
    <property type="component" value="Unassembled WGS sequence"/>
</dbReference>
<dbReference type="InterPro" id="IPR011042">
    <property type="entry name" value="6-blade_b-propeller_TolB-like"/>
</dbReference>
<evidence type="ECO:0000313" key="7">
    <source>
        <dbReference type="EMBL" id="MWV53991.1"/>
    </source>
</evidence>
<dbReference type="AlphaFoldDB" id="A0A3S0L0H2"/>
<proteinExistence type="inferred from homology"/>
<accession>A0A3S0L0H2</accession>
<dbReference type="Proteomes" id="UP000489351">
    <property type="component" value="Unassembled WGS sequence"/>
</dbReference>
<feature type="compositionally biased region" description="Polar residues" evidence="5">
    <location>
        <begin position="378"/>
        <end position="393"/>
    </location>
</feature>
<feature type="region of interest" description="Disordered" evidence="5">
    <location>
        <begin position="378"/>
        <end position="397"/>
    </location>
</feature>
<dbReference type="GO" id="GO:0017038">
    <property type="term" value="P:protein import"/>
    <property type="evidence" value="ECO:0007669"/>
    <property type="project" value="InterPro"/>
</dbReference>
<dbReference type="EMBL" id="VMRG01000001">
    <property type="protein sequence ID" value="KAA6232830.1"/>
    <property type="molecule type" value="Genomic_DNA"/>
</dbReference>
<comment type="subcellular location">
    <subcellularLocation>
        <location evidence="1">Periplasm</location>
    </subcellularLocation>
</comment>
<dbReference type="SUPFAM" id="SSF52964">
    <property type="entry name" value="TolB, N-terminal domain"/>
    <property type="match status" value="1"/>
</dbReference>
<keyword evidence="3" id="KW-0732">Signal</keyword>
<sequence>MMHCVAMRYCKEIFSGVFLVMALLLLPGQVQANGDDYIAIRKEGSGKIALVLSKPAASGGKESGWAERLDVESRSGLDFTGLFSLIPPPLNVAGPRGSSSQSINFGALNSVGAEFYAGGAVVQKSGNVVLSMEVYDTLGGRPILRKTYTGKESDLRSIAHAFCADLVELLTGRPSVFGSKVVFVSNRSGFKEIYMCDYDGHGMRQMTNTRSLALTPVLSPDGQHLAYTDYASGRPRLSILDLAGGKRRSVARSGNSIDPGWRSNAEVATTLSFQGDQEIYLVRPDGSLARRVTNSRGIDLSPSFSPDGNKMAFVSSRTSAPQIFILDLQTGQTKRLTYNGSYNTQPSWSPQGDKIAYSTMEKNGEINIFTINTDGSSLRQLTSGSRQNESPSWSPGGDMIVFTSSRQGQKKLFVMNAAGGGQRRLLQLEGEQMQPSWSLRLK</sequence>
<comment type="caution">
    <text evidence="8">The sequence shown here is derived from an EMBL/GenBank/DDBJ whole genome shotgun (WGS) entry which is preliminary data.</text>
</comment>
<dbReference type="InterPro" id="IPR011659">
    <property type="entry name" value="WD40"/>
</dbReference>
<organism evidence="8 9">
    <name type="scientific">Chlorobium phaeovibrioides</name>
    <dbReference type="NCBI Taxonomy" id="1094"/>
    <lineage>
        <taxon>Bacteria</taxon>
        <taxon>Pseudomonadati</taxon>
        <taxon>Chlorobiota</taxon>
        <taxon>Chlorobiia</taxon>
        <taxon>Chlorobiales</taxon>
        <taxon>Chlorobiaceae</taxon>
        <taxon>Chlorobium/Pelodictyon group</taxon>
        <taxon>Chlorobium</taxon>
    </lineage>
</organism>
<dbReference type="Gene3D" id="3.40.50.10070">
    <property type="entry name" value="TolB, N-terminal domain"/>
    <property type="match status" value="1"/>
</dbReference>
<evidence type="ECO:0000313" key="10">
    <source>
        <dbReference type="Proteomes" id="UP000327458"/>
    </source>
</evidence>
<dbReference type="NCBIfam" id="TIGR02800">
    <property type="entry name" value="propeller_TolB"/>
    <property type="match status" value="1"/>
</dbReference>
<evidence type="ECO:0000313" key="11">
    <source>
        <dbReference type="Proteomes" id="UP000489351"/>
    </source>
</evidence>
<dbReference type="PANTHER" id="PTHR36842:SF1">
    <property type="entry name" value="PROTEIN TOLB"/>
    <property type="match status" value="1"/>
</dbReference>
<dbReference type="InterPro" id="IPR014167">
    <property type="entry name" value="Tol-Pal_TolB"/>
</dbReference>
<keyword evidence="4" id="KW-0574">Periplasm</keyword>
<protein>
    <submittedName>
        <fullName evidence="8">Tol-Pal system beta propeller repeat protein TolB</fullName>
    </submittedName>
</protein>
<evidence type="ECO:0000256" key="2">
    <source>
        <dbReference type="ARBA" id="ARBA00009820"/>
    </source>
</evidence>
<dbReference type="GO" id="GO:0042597">
    <property type="term" value="C:periplasmic space"/>
    <property type="evidence" value="ECO:0007669"/>
    <property type="project" value="UniProtKB-SubCell"/>
</dbReference>
<dbReference type="Pfam" id="PF26549">
    <property type="entry name" value="Tricorn_N"/>
    <property type="match status" value="1"/>
</dbReference>
<dbReference type="EMBL" id="RXYK01000009">
    <property type="protein sequence ID" value="RTY37553.1"/>
    <property type="molecule type" value="Genomic_DNA"/>
</dbReference>
<dbReference type="EMBL" id="WUBZ01000006">
    <property type="protein sequence ID" value="MWV53991.1"/>
    <property type="molecule type" value="Genomic_DNA"/>
</dbReference>
<dbReference type="Pfam" id="PF07676">
    <property type="entry name" value="PD40"/>
    <property type="match status" value="2"/>
</dbReference>
<name>A0A3S0L0H2_CHLPH</name>
<evidence type="ECO:0000313" key="8">
    <source>
        <dbReference type="EMBL" id="RTY37553.1"/>
    </source>
</evidence>
<evidence type="ECO:0000313" key="9">
    <source>
        <dbReference type="Proteomes" id="UP000279908"/>
    </source>
</evidence>
<dbReference type="Gene3D" id="2.120.10.30">
    <property type="entry name" value="TolB, C-terminal domain"/>
    <property type="match status" value="2"/>
</dbReference>
<evidence type="ECO:0000256" key="4">
    <source>
        <dbReference type="ARBA" id="ARBA00022764"/>
    </source>
</evidence>